<dbReference type="InterPro" id="IPR007829">
    <property type="entry name" value="TM2"/>
</dbReference>
<feature type="transmembrane region" description="Helical" evidence="5">
    <location>
        <begin position="78"/>
        <end position="94"/>
    </location>
</feature>
<evidence type="ECO:0000256" key="5">
    <source>
        <dbReference type="SAM" id="Phobius"/>
    </source>
</evidence>
<keyword evidence="3 5" id="KW-1133">Transmembrane helix</keyword>
<organism evidence="7 8">
    <name type="scientific">Neorhizobium huautlense</name>
    <dbReference type="NCBI Taxonomy" id="67774"/>
    <lineage>
        <taxon>Bacteria</taxon>
        <taxon>Pseudomonadati</taxon>
        <taxon>Pseudomonadota</taxon>
        <taxon>Alphaproteobacteria</taxon>
        <taxon>Hyphomicrobiales</taxon>
        <taxon>Rhizobiaceae</taxon>
        <taxon>Rhizobium/Agrobacterium group</taxon>
        <taxon>Neorhizobium</taxon>
    </lineage>
</organism>
<dbReference type="EMBL" id="JAUSRF010000009">
    <property type="protein sequence ID" value="MDP9838149.1"/>
    <property type="molecule type" value="Genomic_DNA"/>
</dbReference>
<evidence type="ECO:0000256" key="3">
    <source>
        <dbReference type="ARBA" id="ARBA00022989"/>
    </source>
</evidence>
<evidence type="ECO:0000259" key="6">
    <source>
        <dbReference type="Pfam" id="PF05154"/>
    </source>
</evidence>
<evidence type="ECO:0000313" key="7">
    <source>
        <dbReference type="EMBL" id="MDP9838149.1"/>
    </source>
</evidence>
<dbReference type="PANTHER" id="PTHR21016:SF25">
    <property type="entry name" value="TM2 DOMAIN-CONTAINING PROTEIN DDB_G0277895-RELATED"/>
    <property type="match status" value="1"/>
</dbReference>
<name>A0ABT9PWN0_9HYPH</name>
<dbReference type="InterPro" id="IPR050932">
    <property type="entry name" value="TM2D1-3-like"/>
</dbReference>
<evidence type="ECO:0000256" key="2">
    <source>
        <dbReference type="ARBA" id="ARBA00022692"/>
    </source>
</evidence>
<keyword evidence="4 5" id="KW-0472">Membrane</keyword>
<reference evidence="7 8" key="1">
    <citation type="submission" date="2023-07" db="EMBL/GenBank/DDBJ databases">
        <title>Sorghum-associated microbial communities from plants grown in Nebraska, USA.</title>
        <authorList>
            <person name="Schachtman D."/>
        </authorList>
    </citation>
    <scope>NUCLEOTIDE SEQUENCE [LARGE SCALE GENOMIC DNA]</scope>
    <source>
        <strain evidence="7 8">DS1307</strain>
    </source>
</reference>
<sequence>MSNENMDRSPPQQAPRGLIYRRASKSMLIAYLLALLGGAGCLGLHRFYLGYKRTALTMLVLTLGAILLPMIGIYSVTLTWWVVTLWVLVDLFLIPKMTRDRNAEIAAEIDRELANRN</sequence>
<dbReference type="Proteomes" id="UP001241472">
    <property type="component" value="Unassembled WGS sequence"/>
</dbReference>
<accession>A0ABT9PWN0</accession>
<feature type="transmembrane region" description="Helical" evidence="5">
    <location>
        <begin position="28"/>
        <end position="48"/>
    </location>
</feature>
<dbReference type="PANTHER" id="PTHR21016">
    <property type="entry name" value="BETA-AMYLOID BINDING PROTEIN-RELATED"/>
    <property type="match status" value="1"/>
</dbReference>
<keyword evidence="8" id="KW-1185">Reference proteome</keyword>
<evidence type="ECO:0000256" key="4">
    <source>
        <dbReference type="ARBA" id="ARBA00023136"/>
    </source>
</evidence>
<keyword evidence="2 5" id="KW-0812">Transmembrane</keyword>
<feature type="transmembrane region" description="Helical" evidence="5">
    <location>
        <begin position="55"/>
        <end position="72"/>
    </location>
</feature>
<comment type="caution">
    <text evidence="7">The sequence shown here is derived from an EMBL/GenBank/DDBJ whole genome shotgun (WGS) entry which is preliminary data.</text>
</comment>
<evidence type="ECO:0000313" key="8">
    <source>
        <dbReference type="Proteomes" id="UP001241472"/>
    </source>
</evidence>
<gene>
    <name evidence="7" type="ORF">J2T09_002916</name>
</gene>
<dbReference type="RefSeq" id="WP_306835734.1">
    <property type="nucleotide sequence ID" value="NZ_JAUSRF010000009.1"/>
</dbReference>
<comment type="subcellular location">
    <subcellularLocation>
        <location evidence="1">Membrane</location>
        <topology evidence="1">Multi-pass membrane protein</topology>
    </subcellularLocation>
</comment>
<evidence type="ECO:0000256" key="1">
    <source>
        <dbReference type="ARBA" id="ARBA00004141"/>
    </source>
</evidence>
<protein>
    <submittedName>
        <fullName evidence="7">TM2 domain-containing membrane protein YozV</fullName>
    </submittedName>
</protein>
<dbReference type="Pfam" id="PF05154">
    <property type="entry name" value="TM2"/>
    <property type="match status" value="1"/>
</dbReference>
<proteinExistence type="predicted"/>
<feature type="domain" description="TM2" evidence="6">
    <location>
        <begin position="24"/>
        <end position="72"/>
    </location>
</feature>